<evidence type="ECO:0000313" key="1">
    <source>
        <dbReference type="EMBL" id="CAB4972211.1"/>
    </source>
</evidence>
<proteinExistence type="predicted"/>
<accession>A0A6J7LUN8</accession>
<dbReference type="EMBL" id="CAFBNE010000212">
    <property type="protein sequence ID" value="CAB4972211.1"/>
    <property type="molecule type" value="Genomic_DNA"/>
</dbReference>
<sequence>MEDARFTMVGGDLDRLLGVMDIDDVSDIETLLIILFNRPISVEPLEWVDDDDGSLEVTVWAGDTGHASGRGFPMTVVDLVRAGASVVASSARPMATTSTRPMAKRVS</sequence>
<name>A0A6J7LUN8_9ZZZZ</name>
<protein>
    <submittedName>
        <fullName evidence="1">Unannotated protein</fullName>
    </submittedName>
</protein>
<organism evidence="1">
    <name type="scientific">freshwater metagenome</name>
    <dbReference type="NCBI Taxonomy" id="449393"/>
    <lineage>
        <taxon>unclassified sequences</taxon>
        <taxon>metagenomes</taxon>
        <taxon>ecological metagenomes</taxon>
    </lineage>
</organism>
<dbReference type="AlphaFoldDB" id="A0A6J7LUN8"/>
<reference evidence="1" key="1">
    <citation type="submission" date="2020-05" db="EMBL/GenBank/DDBJ databases">
        <authorList>
            <person name="Chiriac C."/>
            <person name="Salcher M."/>
            <person name="Ghai R."/>
            <person name="Kavagutti S V."/>
        </authorList>
    </citation>
    <scope>NUCLEOTIDE SEQUENCE</scope>
</reference>
<gene>
    <name evidence="1" type="ORF">UFOPK3772_03472</name>
</gene>